<dbReference type="Pfam" id="PF01351">
    <property type="entry name" value="RNase_HII"/>
    <property type="match status" value="1"/>
</dbReference>
<evidence type="ECO:0000256" key="14">
    <source>
        <dbReference type="HAMAP-Rule" id="MF_00052"/>
    </source>
</evidence>
<comment type="similarity">
    <text evidence="5 14 16">Belongs to the RNase HII family.</text>
</comment>
<dbReference type="PROSITE" id="PS51975">
    <property type="entry name" value="RNASE_H_2"/>
    <property type="match status" value="1"/>
</dbReference>
<comment type="subcellular location">
    <subcellularLocation>
        <location evidence="4 14">Cytoplasm</location>
    </subcellularLocation>
</comment>
<feature type="binding site" evidence="14 15">
    <location>
        <position position="29"/>
    </location>
    <ligand>
        <name>a divalent metal cation</name>
        <dbReference type="ChEBI" id="CHEBI:60240"/>
    </ligand>
</feature>
<evidence type="ECO:0000256" key="1">
    <source>
        <dbReference type="ARBA" id="ARBA00000077"/>
    </source>
</evidence>
<dbReference type="GO" id="GO:0030145">
    <property type="term" value="F:manganese ion binding"/>
    <property type="evidence" value="ECO:0007669"/>
    <property type="project" value="UniProtKB-UniRule"/>
</dbReference>
<dbReference type="GO" id="GO:0005737">
    <property type="term" value="C:cytoplasm"/>
    <property type="evidence" value="ECO:0007669"/>
    <property type="project" value="UniProtKB-SubCell"/>
</dbReference>
<dbReference type="NCBIfam" id="NF000595">
    <property type="entry name" value="PRK00015.1-3"/>
    <property type="match status" value="1"/>
</dbReference>
<comment type="catalytic activity">
    <reaction evidence="1 14 15 16">
        <text>Endonucleolytic cleavage to 5'-phosphomonoester.</text>
        <dbReference type="EC" id="3.1.26.4"/>
    </reaction>
</comment>
<evidence type="ECO:0000256" key="4">
    <source>
        <dbReference type="ARBA" id="ARBA00004496"/>
    </source>
</evidence>
<dbReference type="InterPro" id="IPR036397">
    <property type="entry name" value="RNaseH_sf"/>
</dbReference>
<dbReference type="GO" id="GO:0004523">
    <property type="term" value="F:RNA-DNA hybrid ribonuclease activity"/>
    <property type="evidence" value="ECO:0007669"/>
    <property type="project" value="UniProtKB-UniRule"/>
</dbReference>
<dbReference type="InterPro" id="IPR024567">
    <property type="entry name" value="RNase_HII/HIII_dom"/>
</dbReference>
<feature type="binding site" evidence="14 15">
    <location>
        <position position="120"/>
    </location>
    <ligand>
        <name>a divalent metal cation</name>
        <dbReference type="ChEBI" id="CHEBI:60240"/>
    </ligand>
</feature>
<dbReference type="PANTHER" id="PTHR10954">
    <property type="entry name" value="RIBONUCLEASE H2 SUBUNIT A"/>
    <property type="match status" value="1"/>
</dbReference>
<evidence type="ECO:0000256" key="15">
    <source>
        <dbReference type="PROSITE-ProRule" id="PRU01319"/>
    </source>
</evidence>
<evidence type="ECO:0000256" key="8">
    <source>
        <dbReference type="ARBA" id="ARBA00022490"/>
    </source>
</evidence>
<keyword evidence="11 14" id="KW-0255">Endonuclease</keyword>
<proteinExistence type="inferred from homology"/>
<keyword evidence="13 14" id="KW-0464">Manganese</keyword>
<name>A0A921NYH8_9GAMM</name>
<accession>A0A921NYH8</accession>
<feature type="region of interest" description="Disordered" evidence="17">
    <location>
        <begin position="212"/>
        <end position="233"/>
    </location>
</feature>
<feature type="binding site" evidence="14 15">
    <location>
        <position position="28"/>
    </location>
    <ligand>
        <name>a divalent metal cation</name>
        <dbReference type="ChEBI" id="CHEBI:60240"/>
    </ligand>
</feature>
<dbReference type="InterPro" id="IPR001352">
    <property type="entry name" value="RNase_HII/HIII"/>
</dbReference>
<organism evidence="19 20">
    <name type="scientific">Pseudoxanthomonas taiwanensis</name>
    <dbReference type="NCBI Taxonomy" id="176598"/>
    <lineage>
        <taxon>Bacteria</taxon>
        <taxon>Pseudomonadati</taxon>
        <taxon>Pseudomonadota</taxon>
        <taxon>Gammaproteobacteria</taxon>
        <taxon>Lysobacterales</taxon>
        <taxon>Lysobacteraceae</taxon>
        <taxon>Pseudoxanthomonas</taxon>
    </lineage>
</organism>
<evidence type="ECO:0000259" key="18">
    <source>
        <dbReference type="PROSITE" id="PS51975"/>
    </source>
</evidence>
<keyword evidence="12 14" id="KW-0378">Hydrolase</keyword>
<dbReference type="FunFam" id="3.30.420.10:FF:000006">
    <property type="entry name" value="Ribonuclease HII"/>
    <property type="match status" value="1"/>
</dbReference>
<keyword evidence="9 14" id="KW-0540">Nuclease</keyword>
<dbReference type="AlphaFoldDB" id="A0A921NYH8"/>
<dbReference type="GO" id="GO:0003723">
    <property type="term" value="F:RNA binding"/>
    <property type="evidence" value="ECO:0007669"/>
    <property type="project" value="UniProtKB-UniRule"/>
</dbReference>
<comment type="caution">
    <text evidence="19">The sequence shown here is derived from an EMBL/GenBank/DDBJ whole genome shotgun (WGS) entry which is preliminary data.</text>
</comment>
<sequence length="233" mass="25265">MSRRGRPGDIGTGLFPVDRRQLRVCGVDEAGRGPLAGPVAVAAVVLDPARRIRGLDDSKKLTPAEREALYPRILERALAWHVEMVPVEEIDRLNILQATLEGMRRAICALQPPVELARIDGNMVPRGLPCMAEALVGGDGLERAIMAASILAKVSRDRLMARLHEQYPEYGFDVHKGYPTPAHLAALQRHGPCPQHRRSFAPVREALARLAGAPAPEPEPAVAPAPQPMPLPA</sequence>
<evidence type="ECO:0000256" key="3">
    <source>
        <dbReference type="ARBA" id="ARBA00004065"/>
    </source>
</evidence>
<comment type="cofactor">
    <cofactor evidence="14 15">
        <name>Mn(2+)</name>
        <dbReference type="ChEBI" id="CHEBI:29035"/>
    </cofactor>
    <cofactor evidence="14 15">
        <name>Mg(2+)</name>
        <dbReference type="ChEBI" id="CHEBI:18420"/>
    </cofactor>
    <text evidence="14 15">Manganese or magnesium. Binds 1 divalent metal ion per monomer in the absence of substrate. May bind a second metal ion after substrate binding.</text>
</comment>
<dbReference type="GO" id="GO:0043137">
    <property type="term" value="P:DNA replication, removal of RNA primer"/>
    <property type="evidence" value="ECO:0007669"/>
    <property type="project" value="TreeGrafter"/>
</dbReference>
<evidence type="ECO:0000313" key="19">
    <source>
        <dbReference type="EMBL" id="KAF1686794.1"/>
    </source>
</evidence>
<reference evidence="19" key="1">
    <citation type="submission" date="2017-10" db="EMBL/GenBank/DDBJ databases">
        <title>Whole genome sequencing of members of genus Pseudoxanthomonas.</title>
        <authorList>
            <person name="Kumar S."/>
            <person name="Bansal K."/>
            <person name="Kaur A."/>
            <person name="Patil P."/>
            <person name="Sharma S."/>
            <person name="Patil P.B."/>
        </authorList>
    </citation>
    <scope>NUCLEOTIDE SEQUENCE</scope>
    <source>
        <strain evidence="19">DSM 22914</strain>
    </source>
</reference>
<dbReference type="InterPro" id="IPR012337">
    <property type="entry name" value="RNaseH-like_sf"/>
</dbReference>
<protein>
    <recommendedName>
        <fullName evidence="7 14">Ribonuclease HII</fullName>
        <shortName evidence="14">RNase HII</shortName>
        <ecNumber evidence="6 14">3.1.26.4</ecNumber>
    </recommendedName>
</protein>
<evidence type="ECO:0000256" key="13">
    <source>
        <dbReference type="ARBA" id="ARBA00023211"/>
    </source>
</evidence>
<dbReference type="HAMAP" id="MF_00052_B">
    <property type="entry name" value="RNase_HII_B"/>
    <property type="match status" value="1"/>
</dbReference>
<dbReference type="EMBL" id="PDWK01000069">
    <property type="protein sequence ID" value="KAF1686794.1"/>
    <property type="molecule type" value="Genomic_DNA"/>
</dbReference>
<evidence type="ECO:0000313" key="20">
    <source>
        <dbReference type="Proteomes" id="UP000717981"/>
    </source>
</evidence>
<gene>
    <name evidence="14" type="primary">rnhB</name>
    <name evidence="19" type="ORF">CR938_11890</name>
</gene>
<comment type="cofactor">
    <cofactor evidence="2">
        <name>Mg(2+)</name>
        <dbReference type="ChEBI" id="CHEBI:18420"/>
    </cofactor>
</comment>
<feature type="compositionally biased region" description="Pro residues" evidence="17">
    <location>
        <begin position="215"/>
        <end position="233"/>
    </location>
</feature>
<dbReference type="Proteomes" id="UP000717981">
    <property type="component" value="Unassembled WGS sequence"/>
</dbReference>
<dbReference type="GO" id="GO:0006298">
    <property type="term" value="P:mismatch repair"/>
    <property type="evidence" value="ECO:0007669"/>
    <property type="project" value="TreeGrafter"/>
</dbReference>
<evidence type="ECO:0000256" key="10">
    <source>
        <dbReference type="ARBA" id="ARBA00022723"/>
    </source>
</evidence>
<evidence type="ECO:0000256" key="2">
    <source>
        <dbReference type="ARBA" id="ARBA00001946"/>
    </source>
</evidence>
<keyword evidence="20" id="KW-1185">Reference proteome</keyword>
<feature type="domain" description="RNase H type-2" evidence="18">
    <location>
        <begin position="22"/>
        <end position="212"/>
    </location>
</feature>
<dbReference type="SUPFAM" id="SSF53098">
    <property type="entry name" value="Ribonuclease H-like"/>
    <property type="match status" value="1"/>
</dbReference>
<evidence type="ECO:0000256" key="16">
    <source>
        <dbReference type="RuleBase" id="RU003515"/>
    </source>
</evidence>
<keyword evidence="10 14" id="KW-0479">Metal-binding</keyword>
<evidence type="ECO:0000256" key="7">
    <source>
        <dbReference type="ARBA" id="ARBA00019179"/>
    </source>
</evidence>
<evidence type="ECO:0000256" key="9">
    <source>
        <dbReference type="ARBA" id="ARBA00022722"/>
    </source>
</evidence>
<dbReference type="InterPro" id="IPR022898">
    <property type="entry name" value="RNase_HII"/>
</dbReference>
<evidence type="ECO:0000256" key="5">
    <source>
        <dbReference type="ARBA" id="ARBA00007383"/>
    </source>
</evidence>
<keyword evidence="8 14" id="KW-0963">Cytoplasm</keyword>
<dbReference type="Gene3D" id="3.30.420.10">
    <property type="entry name" value="Ribonuclease H-like superfamily/Ribonuclease H"/>
    <property type="match status" value="1"/>
</dbReference>
<dbReference type="PANTHER" id="PTHR10954:SF18">
    <property type="entry name" value="RIBONUCLEASE HII"/>
    <property type="match status" value="1"/>
</dbReference>
<dbReference type="GO" id="GO:0032299">
    <property type="term" value="C:ribonuclease H2 complex"/>
    <property type="evidence" value="ECO:0007669"/>
    <property type="project" value="TreeGrafter"/>
</dbReference>
<evidence type="ECO:0000256" key="12">
    <source>
        <dbReference type="ARBA" id="ARBA00022801"/>
    </source>
</evidence>
<dbReference type="OrthoDB" id="9803420at2"/>
<evidence type="ECO:0000256" key="11">
    <source>
        <dbReference type="ARBA" id="ARBA00022759"/>
    </source>
</evidence>
<dbReference type="CDD" id="cd07182">
    <property type="entry name" value="RNase_HII_bacteria_HII_like"/>
    <property type="match status" value="1"/>
</dbReference>
<comment type="function">
    <text evidence="3 14 16">Endonuclease that specifically degrades the RNA of RNA-DNA hybrids.</text>
</comment>
<dbReference type="EC" id="3.1.26.4" evidence="6 14"/>
<evidence type="ECO:0000256" key="6">
    <source>
        <dbReference type="ARBA" id="ARBA00012180"/>
    </source>
</evidence>
<evidence type="ECO:0000256" key="17">
    <source>
        <dbReference type="SAM" id="MobiDB-lite"/>
    </source>
</evidence>